<dbReference type="GO" id="GO:0005829">
    <property type="term" value="C:cytosol"/>
    <property type="evidence" value="ECO:0007669"/>
    <property type="project" value="TreeGrafter"/>
</dbReference>
<comment type="caution">
    <text evidence="5">The sequence shown here is derived from an EMBL/GenBank/DDBJ whole genome shotgun (WGS) entry which is preliminary data.</text>
</comment>
<dbReference type="GO" id="GO:0004331">
    <property type="term" value="F:fructose-2,6-bisphosphate 2-phosphatase activity"/>
    <property type="evidence" value="ECO:0007669"/>
    <property type="project" value="TreeGrafter"/>
</dbReference>
<dbReference type="Proteomes" id="UP000319514">
    <property type="component" value="Unassembled WGS sequence"/>
</dbReference>
<protein>
    <submittedName>
        <fullName evidence="5">Phosphoglycerate mutase</fullName>
    </submittedName>
</protein>
<evidence type="ECO:0000256" key="3">
    <source>
        <dbReference type="PIRSR" id="PIRSR613078-2"/>
    </source>
</evidence>
<feature type="binding site" evidence="3">
    <location>
        <begin position="22"/>
        <end position="23"/>
    </location>
    <ligand>
        <name>substrate</name>
    </ligand>
</feature>
<organism evidence="5 6">
    <name type="scientific">Oryzihumus leptocrescens</name>
    <dbReference type="NCBI Taxonomy" id="297536"/>
    <lineage>
        <taxon>Bacteria</taxon>
        <taxon>Bacillati</taxon>
        <taxon>Actinomycetota</taxon>
        <taxon>Actinomycetes</taxon>
        <taxon>Micrococcales</taxon>
        <taxon>Intrasporangiaceae</taxon>
        <taxon>Oryzihumus</taxon>
    </lineage>
</organism>
<dbReference type="Gene3D" id="3.40.50.1240">
    <property type="entry name" value="Phosphoglycerate mutase-like"/>
    <property type="match status" value="1"/>
</dbReference>
<sequence length="190" mass="20636">MRTTVVYETHATTEDNESGHSTGWLPGRLSATGLQQAVQLGERRRDDGLAAVVTSDLARAVQTVSIAFAGSDVPVLHDWRLRECDYGAWNGAPSTLVQGSRVAHLDVPYPGGETWRQAVDRVTGALRDIATRWSGQRVLVVGHVATRWALDHAAAGTALETLAGEEFAWRPGWNYDVTHLARLTQPSVKG</sequence>
<feature type="region of interest" description="Disordered" evidence="4">
    <location>
        <begin position="1"/>
        <end position="23"/>
    </location>
</feature>
<feature type="binding site" evidence="3">
    <location>
        <position position="59"/>
    </location>
    <ligand>
        <name>substrate</name>
    </ligand>
</feature>
<dbReference type="Pfam" id="PF00300">
    <property type="entry name" value="His_Phos_1"/>
    <property type="match status" value="1"/>
</dbReference>
<keyword evidence="6" id="KW-1185">Reference proteome</keyword>
<dbReference type="RefSeq" id="WP_141789250.1">
    <property type="nucleotide sequence ID" value="NZ_BAAAKX010000001.1"/>
</dbReference>
<name>A0A542ZM95_9MICO</name>
<dbReference type="PANTHER" id="PTHR46517">
    <property type="entry name" value="FRUCTOSE-2,6-BISPHOSPHATASE TIGAR"/>
    <property type="match status" value="1"/>
</dbReference>
<proteinExistence type="predicted"/>
<dbReference type="PANTHER" id="PTHR46517:SF1">
    <property type="entry name" value="FRUCTOSE-2,6-BISPHOSPHATASE TIGAR"/>
    <property type="match status" value="1"/>
</dbReference>
<feature type="active site" description="Proton donor/acceptor" evidence="2">
    <location>
        <position position="83"/>
    </location>
</feature>
<dbReference type="OrthoDB" id="4120859at2"/>
<feature type="active site" description="Tele-phosphohistidine intermediate" evidence="2">
    <location>
        <position position="10"/>
    </location>
</feature>
<feature type="binding site" evidence="3">
    <location>
        <begin position="83"/>
        <end position="86"/>
    </location>
    <ligand>
        <name>substrate</name>
    </ligand>
</feature>
<dbReference type="InterPro" id="IPR029033">
    <property type="entry name" value="His_PPase_superfam"/>
</dbReference>
<evidence type="ECO:0000256" key="1">
    <source>
        <dbReference type="ARBA" id="ARBA00022801"/>
    </source>
</evidence>
<evidence type="ECO:0000313" key="5">
    <source>
        <dbReference type="EMBL" id="TQL61473.1"/>
    </source>
</evidence>
<dbReference type="CDD" id="cd07067">
    <property type="entry name" value="HP_PGM_like"/>
    <property type="match status" value="1"/>
</dbReference>
<keyword evidence="1" id="KW-0378">Hydrolase</keyword>
<evidence type="ECO:0000313" key="6">
    <source>
        <dbReference type="Proteomes" id="UP000319514"/>
    </source>
</evidence>
<dbReference type="InterPro" id="IPR013078">
    <property type="entry name" value="His_Pase_superF_clade-1"/>
</dbReference>
<dbReference type="EMBL" id="VFOQ01000001">
    <property type="protein sequence ID" value="TQL61473.1"/>
    <property type="molecule type" value="Genomic_DNA"/>
</dbReference>
<dbReference type="GO" id="GO:0045820">
    <property type="term" value="P:negative regulation of glycolytic process"/>
    <property type="evidence" value="ECO:0007669"/>
    <property type="project" value="TreeGrafter"/>
</dbReference>
<evidence type="ECO:0000256" key="4">
    <source>
        <dbReference type="SAM" id="MobiDB-lite"/>
    </source>
</evidence>
<reference evidence="5 6" key="1">
    <citation type="submission" date="2019-06" db="EMBL/GenBank/DDBJ databases">
        <title>Sequencing the genomes of 1000 actinobacteria strains.</title>
        <authorList>
            <person name="Klenk H.-P."/>
        </authorList>
    </citation>
    <scope>NUCLEOTIDE SEQUENCE [LARGE SCALE GENOMIC DNA]</scope>
    <source>
        <strain evidence="5 6">DSM 18082</strain>
    </source>
</reference>
<dbReference type="GO" id="GO:0043456">
    <property type="term" value="P:regulation of pentose-phosphate shunt"/>
    <property type="evidence" value="ECO:0007669"/>
    <property type="project" value="TreeGrafter"/>
</dbReference>
<dbReference type="InterPro" id="IPR051695">
    <property type="entry name" value="Phosphoglycerate_Mutase"/>
</dbReference>
<evidence type="ECO:0000256" key="2">
    <source>
        <dbReference type="PIRSR" id="PIRSR613078-1"/>
    </source>
</evidence>
<dbReference type="AlphaFoldDB" id="A0A542ZM95"/>
<dbReference type="SMART" id="SM00855">
    <property type="entry name" value="PGAM"/>
    <property type="match status" value="1"/>
</dbReference>
<accession>A0A542ZM95</accession>
<dbReference type="SUPFAM" id="SSF53254">
    <property type="entry name" value="Phosphoglycerate mutase-like"/>
    <property type="match status" value="1"/>
</dbReference>
<gene>
    <name evidence="5" type="ORF">FB474_2884</name>
</gene>